<protein>
    <submittedName>
        <fullName evidence="1">Uncharacterized protein</fullName>
    </submittedName>
</protein>
<accession>A0A6D2L309</accession>
<reference evidence="1" key="1">
    <citation type="submission" date="2020-01" db="EMBL/GenBank/DDBJ databases">
        <authorList>
            <person name="Mishra B."/>
        </authorList>
    </citation>
    <scope>NUCLEOTIDE SEQUENCE [LARGE SCALE GENOMIC DNA]</scope>
</reference>
<evidence type="ECO:0000313" key="1">
    <source>
        <dbReference type="EMBL" id="CAA7054369.1"/>
    </source>
</evidence>
<dbReference type="Gene3D" id="3.60.20.10">
    <property type="entry name" value="Glutamine Phosphoribosylpyrophosphate, subunit 1, domain 1"/>
    <property type="match status" value="1"/>
</dbReference>
<comment type="caution">
    <text evidence="1">The sequence shown here is derived from an EMBL/GenBank/DDBJ whole genome shotgun (WGS) entry which is preliminary data.</text>
</comment>
<evidence type="ECO:0000313" key="2">
    <source>
        <dbReference type="Proteomes" id="UP000467841"/>
    </source>
</evidence>
<gene>
    <name evidence="1" type="ORF">MERR_LOCUS41605</name>
</gene>
<organism evidence="1 2">
    <name type="scientific">Microthlaspi erraticum</name>
    <dbReference type="NCBI Taxonomy" id="1685480"/>
    <lineage>
        <taxon>Eukaryota</taxon>
        <taxon>Viridiplantae</taxon>
        <taxon>Streptophyta</taxon>
        <taxon>Embryophyta</taxon>
        <taxon>Tracheophyta</taxon>
        <taxon>Spermatophyta</taxon>
        <taxon>Magnoliopsida</taxon>
        <taxon>eudicotyledons</taxon>
        <taxon>Gunneridae</taxon>
        <taxon>Pentapetalae</taxon>
        <taxon>rosids</taxon>
        <taxon>malvids</taxon>
        <taxon>Brassicales</taxon>
        <taxon>Brassicaceae</taxon>
        <taxon>Coluteocarpeae</taxon>
        <taxon>Microthlaspi</taxon>
    </lineage>
</organism>
<dbReference type="OrthoDB" id="5835702at2759"/>
<keyword evidence="2" id="KW-1185">Reference proteome</keyword>
<dbReference type="AlphaFoldDB" id="A0A6D2L309"/>
<name>A0A6D2L309_9BRAS</name>
<proteinExistence type="predicted"/>
<dbReference type="InterPro" id="IPR029055">
    <property type="entry name" value="Ntn_hydrolases_N"/>
</dbReference>
<dbReference type="EMBL" id="CACVBM020001573">
    <property type="protein sequence ID" value="CAA7054369.1"/>
    <property type="molecule type" value="Genomic_DNA"/>
</dbReference>
<dbReference type="Proteomes" id="UP000467841">
    <property type="component" value="Unassembled WGS sequence"/>
</dbReference>
<sequence>MLIGRSRSLRPVMEGPHLDEEGVGGNMGECKRLGSGLGHWVKGQLSRAPSVAAIAAYRRNDLRVLLGFVLQEDFKATEIEVGVVRADNPIFRSLNTEEIKEYLTAISERY</sequence>